<proteinExistence type="predicted"/>
<sequence length="119" mass="13079">MDFVTVGTLCSGCRLCLLVRPTCDMEAPTPADNKDDDDNNNKTRDSTGKPLTSNLFVDKPVCIRSLRDHPPPLHHFNSSSSPLNPPIRSLHEQPFFVLHSSSSPPASLFCPSYPKISDS</sequence>
<protein>
    <submittedName>
        <fullName evidence="2">Uncharacterized protein</fullName>
    </submittedName>
</protein>
<evidence type="ECO:0000256" key="1">
    <source>
        <dbReference type="SAM" id="MobiDB-lite"/>
    </source>
</evidence>
<feature type="region of interest" description="Disordered" evidence="1">
    <location>
        <begin position="27"/>
        <end position="53"/>
    </location>
</feature>
<evidence type="ECO:0000313" key="2">
    <source>
        <dbReference type="EMBL" id="CAB1455883.1"/>
    </source>
</evidence>
<reference evidence="2" key="1">
    <citation type="submission" date="2020-03" db="EMBL/GenBank/DDBJ databases">
        <authorList>
            <person name="Weist P."/>
        </authorList>
    </citation>
    <scope>NUCLEOTIDE SEQUENCE</scope>
</reference>
<dbReference type="AlphaFoldDB" id="A0A9N7VRK3"/>
<gene>
    <name evidence="2" type="ORF">PLEPLA_LOCUS43664</name>
</gene>
<evidence type="ECO:0000313" key="3">
    <source>
        <dbReference type="Proteomes" id="UP001153269"/>
    </source>
</evidence>
<dbReference type="EMBL" id="CADEAL010004275">
    <property type="protein sequence ID" value="CAB1455883.1"/>
    <property type="molecule type" value="Genomic_DNA"/>
</dbReference>
<organism evidence="2 3">
    <name type="scientific">Pleuronectes platessa</name>
    <name type="common">European plaice</name>
    <dbReference type="NCBI Taxonomy" id="8262"/>
    <lineage>
        <taxon>Eukaryota</taxon>
        <taxon>Metazoa</taxon>
        <taxon>Chordata</taxon>
        <taxon>Craniata</taxon>
        <taxon>Vertebrata</taxon>
        <taxon>Euteleostomi</taxon>
        <taxon>Actinopterygii</taxon>
        <taxon>Neopterygii</taxon>
        <taxon>Teleostei</taxon>
        <taxon>Neoteleostei</taxon>
        <taxon>Acanthomorphata</taxon>
        <taxon>Carangaria</taxon>
        <taxon>Pleuronectiformes</taxon>
        <taxon>Pleuronectoidei</taxon>
        <taxon>Pleuronectidae</taxon>
        <taxon>Pleuronectes</taxon>
    </lineage>
</organism>
<keyword evidence="3" id="KW-1185">Reference proteome</keyword>
<comment type="caution">
    <text evidence="2">The sequence shown here is derived from an EMBL/GenBank/DDBJ whole genome shotgun (WGS) entry which is preliminary data.</text>
</comment>
<accession>A0A9N7VRK3</accession>
<dbReference type="Proteomes" id="UP001153269">
    <property type="component" value="Unassembled WGS sequence"/>
</dbReference>
<name>A0A9N7VRK3_PLEPL</name>